<sequence length="230" mass="26413">MTNQEIQVDEIIETKVKPLLRGWFHAVAAVAAVILTIVLCWYSRADVPRFLSLLVFGLSMIEMYTVSAIYHIVHWEPQQRRIWRSLDHANIFVLIAGTYTPLCFNILSGWVRIVLLITIWLLALAGVIFALFPYALRLPKWFSASLYILMGWIVILALPAFLQVLPWSFIFTLLSGGILYTIGAVVYATRWPNPFPKFFGYHEIFHLFVIAGSISFVASVWIWALHFPRV</sequence>
<dbReference type="EMBL" id="BIXY01000078">
    <property type="protein sequence ID" value="GCF10665.1"/>
    <property type="molecule type" value="Genomic_DNA"/>
</dbReference>
<evidence type="ECO:0000313" key="10">
    <source>
        <dbReference type="Proteomes" id="UP000322530"/>
    </source>
</evidence>
<feature type="transmembrane region" description="Helical" evidence="8">
    <location>
        <begin position="141"/>
        <end position="162"/>
    </location>
</feature>
<feature type="transmembrane region" description="Helical" evidence="8">
    <location>
        <begin position="23"/>
        <end position="43"/>
    </location>
</feature>
<evidence type="ECO:0000256" key="4">
    <source>
        <dbReference type="ARBA" id="ARBA00022692"/>
    </source>
</evidence>
<feature type="binding site" evidence="7">
    <location>
        <position position="206"/>
    </location>
    <ligand>
        <name>Zn(2+)</name>
        <dbReference type="ChEBI" id="CHEBI:29105"/>
    </ligand>
</feature>
<accession>A0A5A5THF2</accession>
<feature type="transmembrane region" description="Helical" evidence="8">
    <location>
        <begin position="88"/>
        <end position="107"/>
    </location>
</feature>
<dbReference type="NCBIfam" id="TIGR01065">
    <property type="entry name" value="hlyIII"/>
    <property type="match status" value="1"/>
</dbReference>
<keyword evidence="7" id="KW-0479">Metal-binding</keyword>
<dbReference type="Proteomes" id="UP000322530">
    <property type="component" value="Unassembled WGS sequence"/>
</dbReference>
<comment type="caution">
    <text evidence="9">The sequence shown here is derived from an EMBL/GenBank/DDBJ whole genome shotgun (WGS) entry which is preliminary data.</text>
</comment>
<proteinExistence type="inferred from homology"/>
<keyword evidence="4 8" id="KW-0812">Transmembrane</keyword>
<keyword evidence="10" id="KW-1185">Reference proteome</keyword>
<dbReference type="PANTHER" id="PTHR20855">
    <property type="entry name" value="ADIPOR/PROGESTIN RECEPTOR-RELATED"/>
    <property type="match status" value="1"/>
</dbReference>
<reference evidence="9 10" key="1">
    <citation type="submission" date="2019-01" db="EMBL/GenBank/DDBJ databases">
        <title>Draft genome sequence of Dictyobacter sp. Uno17.</title>
        <authorList>
            <person name="Wang C.M."/>
            <person name="Zheng Y."/>
            <person name="Sakai Y."/>
            <person name="Abe K."/>
            <person name="Yokota A."/>
            <person name="Yabe S."/>
        </authorList>
    </citation>
    <scope>NUCLEOTIDE SEQUENCE [LARGE SCALE GENOMIC DNA]</scope>
    <source>
        <strain evidence="9 10">Uno17</strain>
    </source>
</reference>
<feature type="transmembrane region" description="Helical" evidence="8">
    <location>
        <begin position="114"/>
        <end position="135"/>
    </location>
</feature>
<protein>
    <submittedName>
        <fullName evidence="9">DNA-binding protein</fullName>
    </submittedName>
</protein>
<evidence type="ECO:0000256" key="6">
    <source>
        <dbReference type="ARBA" id="ARBA00023136"/>
    </source>
</evidence>
<dbReference type="Pfam" id="PF03006">
    <property type="entry name" value="HlyIII"/>
    <property type="match status" value="1"/>
</dbReference>
<dbReference type="AlphaFoldDB" id="A0A5A5THF2"/>
<keyword evidence="3" id="KW-1003">Cell membrane</keyword>
<evidence type="ECO:0000256" key="8">
    <source>
        <dbReference type="SAM" id="Phobius"/>
    </source>
</evidence>
<evidence type="ECO:0000256" key="1">
    <source>
        <dbReference type="ARBA" id="ARBA00004651"/>
    </source>
</evidence>
<keyword evidence="9" id="KW-0238">DNA-binding</keyword>
<dbReference type="PANTHER" id="PTHR20855:SF3">
    <property type="entry name" value="LD03007P"/>
    <property type="match status" value="1"/>
</dbReference>
<dbReference type="GO" id="GO:0003677">
    <property type="term" value="F:DNA binding"/>
    <property type="evidence" value="ECO:0007669"/>
    <property type="project" value="UniProtKB-KW"/>
</dbReference>
<feature type="binding site" evidence="7">
    <location>
        <position position="202"/>
    </location>
    <ligand>
        <name>Zn(2+)</name>
        <dbReference type="ChEBI" id="CHEBI:29105"/>
    </ligand>
</feature>
<evidence type="ECO:0000256" key="2">
    <source>
        <dbReference type="ARBA" id="ARBA00008488"/>
    </source>
</evidence>
<evidence type="ECO:0000256" key="3">
    <source>
        <dbReference type="ARBA" id="ARBA00022475"/>
    </source>
</evidence>
<organism evidence="9 10">
    <name type="scientific">Dictyobacter arantiisoli</name>
    <dbReference type="NCBI Taxonomy" id="2014874"/>
    <lineage>
        <taxon>Bacteria</taxon>
        <taxon>Bacillati</taxon>
        <taxon>Chloroflexota</taxon>
        <taxon>Ktedonobacteria</taxon>
        <taxon>Ktedonobacterales</taxon>
        <taxon>Dictyobacteraceae</taxon>
        <taxon>Dictyobacter</taxon>
    </lineage>
</organism>
<dbReference type="GO" id="GO:0140911">
    <property type="term" value="F:pore-forming activity"/>
    <property type="evidence" value="ECO:0007669"/>
    <property type="project" value="InterPro"/>
</dbReference>
<dbReference type="InterPro" id="IPR004254">
    <property type="entry name" value="AdipoR/HlyIII-related"/>
</dbReference>
<gene>
    <name evidence="9" type="ORF">KDI_42290</name>
</gene>
<evidence type="ECO:0000256" key="7">
    <source>
        <dbReference type="PIRSR" id="PIRSR604254-1"/>
    </source>
</evidence>
<evidence type="ECO:0000256" key="5">
    <source>
        <dbReference type="ARBA" id="ARBA00022989"/>
    </source>
</evidence>
<dbReference type="GO" id="GO:0005886">
    <property type="term" value="C:plasma membrane"/>
    <property type="evidence" value="ECO:0007669"/>
    <property type="project" value="UniProtKB-SubCell"/>
</dbReference>
<name>A0A5A5THF2_9CHLR</name>
<dbReference type="GO" id="GO:0046872">
    <property type="term" value="F:metal ion binding"/>
    <property type="evidence" value="ECO:0007669"/>
    <property type="project" value="UniProtKB-KW"/>
</dbReference>
<feature type="binding site" evidence="7">
    <location>
        <position position="71"/>
    </location>
    <ligand>
        <name>Zn(2+)</name>
        <dbReference type="ChEBI" id="CHEBI:29105"/>
    </ligand>
</feature>
<keyword evidence="7" id="KW-0862">Zinc</keyword>
<keyword evidence="6 8" id="KW-0472">Membrane</keyword>
<feature type="transmembrane region" description="Helical" evidence="8">
    <location>
        <begin position="50"/>
        <end position="73"/>
    </location>
</feature>
<feature type="transmembrane region" description="Helical" evidence="8">
    <location>
        <begin position="204"/>
        <end position="225"/>
    </location>
</feature>
<dbReference type="RefSeq" id="WP_172632313.1">
    <property type="nucleotide sequence ID" value="NZ_BIXY01000078.1"/>
</dbReference>
<comment type="similarity">
    <text evidence="2">Belongs to the UPF0073 (Hly-III) family.</text>
</comment>
<comment type="subcellular location">
    <subcellularLocation>
        <location evidence="1">Cell membrane</location>
        <topology evidence="1">Multi-pass membrane protein</topology>
    </subcellularLocation>
</comment>
<evidence type="ECO:0000313" key="9">
    <source>
        <dbReference type="EMBL" id="GCF10665.1"/>
    </source>
</evidence>
<dbReference type="InterPro" id="IPR005744">
    <property type="entry name" value="Hy-lIII"/>
</dbReference>
<keyword evidence="5 8" id="KW-1133">Transmembrane helix</keyword>
<feature type="transmembrane region" description="Helical" evidence="8">
    <location>
        <begin position="169"/>
        <end position="189"/>
    </location>
</feature>